<dbReference type="SUPFAM" id="SSF103481">
    <property type="entry name" value="Multidrug resistance efflux transporter EmrE"/>
    <property type="match status" value="1"/>
</dbReference>
<feature type="transmembrane region" description="Helical" evidence="5">
    <location>
        <begin position="162"/>
        <end position="181"/>
    </location>
</feature>
<dbReference type="InParanoid" id="A0A316V971"/>
<evidence type="ECO:0000313" key="7">
    <source>
        <dbReference type="Proteomes" id="UP000245771"/>
    </source>
</evidence>
<evidence type="ECO:0000313" key="6">
    <source>
        <dbReference type="EMBL" id="PWN33794.1"/>
    </source>
</evidence>
<reference evidence="6 7" key="1">
    <citation type="journal article" date="2018" name="Mol. Biol. Evol.">
        <title>Broad Genomic Sampling Reveals a Smut Pathogenic Ancestry of the Fungal Clade Ustilaginomycotina.</title>
        <authorList>
            <person name="Kijpornyongpan T."/>
            <person name="Mondo S.J."/>
            <person name="Barry K."/>
            <person name="Sandor L."/>
            <person name="Lee J."/>
            <person name="Lipzen A."/>
            <person name="Pangilinan J."/>
            <person name="LaButti K."/>
            <person name="Hainaut M."/>
            <person name="Henrissat B."/>
            <person name="Grigoriev I.V."/>
            <person name="Spatafora J.W."/>
            <person name="Aime M.C."/>
        </authorList>
    </citation>
    <scope>NUCLEOTIDE SEQUENCE [LARGE SCALE GENOMIC DNA]</scope>
    <source>
        <strain evidence="6 7">MCA 3882</strain>
    </source>
</reference>
<comment type="subcellular location">
    <subcellularLocation>
        <location evidence="1">Membrane</location>
        <topology evidence="1">Multi-pass membrane protein</topology>
    </subcellularLocation>
</comment>
<dbReference type="InterPro" id="IPR037185">
    <property type="entry name" value="EmrE-like"/>
</dbReference>
<keyword evidence="2 5" id="KW-0812">Transmembrane</keyword>
<name>A0A316V971_9BASI</name>
<dbReference type="GO" id="GO:0016020">
    <property type="term" value="C:membrane"/>
    <property type="evidence" value="ECO:0007669"/>
    <property type="project" value="UniProtKB-SubCell"/>
</dbReference>
<proteinExistence type="predicted"/>
<dbReference type="EMBL" id="KZ819604">
    <property type="protein sequence ID" value="PWN33794.1"/>
    <property type="molecule type" value="Genomic_DNA"/>
</dbReference>
<sequence length="500" mass="53577">MSASSAATPAANSSASMADKLAQQSSASEAMKSISSSIASASAALSSESKIAAGNLALPSFMKDLGIALAVGSGVLIGASFVFKKKGLIASQKKYNTQAGESMQYLKSPMWWTGMIMMILGEILNLIAYAVTSAVLVTPLGALSVVISAILSSIFLKEKLTLFGKIGCFLCIVGSTVIALNGPEQHAAGEIQQFQKMFVSVGFLVWGGICIAASLGLIFFVAPRYGKKYMLVYISVCSLIGGLSVSTISGVGSAIVLSIQGVNQFKHWFLYFLIGFVIITLLTEIVYLNKALELFNTAMVTPTYYVLFTFATLVTSIILFQGLDASAVQIVTIVLGFLTICAGITLLQLSKIDPEELVDKESYGLDRSSTFLIRASRSHIAHEKGHASGVEDPGIDTVRGGLGVIGSIMRARSSRRIHASADEYQEMSDEHGSRMQNSMHGLNTMNKRDLERYELHDRPMPNSPSMQHNQTLPAIHLQMPAKRDTAISFASGSEDPHGHH</sequence>
<organism evidence="6 7">
    <name type="scientific">Meira miltonrushii</name>
    <dbReference type="NCBI Taxonomy" id="1280837"/>
    <lineage>
        <taxon>Eukaryota</taxon>
        <taxon>Fungi</taxon>
        <taxon>Dikarya</taxon>
        <taxon>Basidiomycota</taxon>
        <taxon>Ustilaginomycotina</taxon>
        <taxon>Exobasidiomycetes</taxon>
        <taxon>Exobasidiales</taxon>
        <taxon>Brachybasidiaceae</taxon>
        <taxon>Meira</taxon>
    </lineage>
</organism>
<dbReference type="OrthoDB" id="6428174at2759"/>
<feature type="transmembrane region" description="Helical" evidence="5">
    <location>
        <begin position="110"/>
        <end position="130"/>
    </location>
</feature>
<feature type="non-terminal residue" evidence="6">
    <location>
        <position position="500"/>
    </location>
</feature>
<dbReference type="Pfam" id="PF05653">
    <property type="entry name" value="Mg_trans_NIPA"/>
    <property type="match status" value="1"/>
</dbReference>
<feature type="transmembrane region" description="Helical" evidence="5">
    <location>
        <begin position="229"/>
        <end position="256"/>
    </location>
</feature>
<feature type="transmembrane region" description="Helical" evidence="5">
    <location>
        <begin position="136"/>
        <end position="155"/>
    </location>
</feature>
<keyword evidence="4 5" id="KW-0472">Membrane</keyword>
<gene>
    <name evidence="6" type="ORF">FA14DRAFT_123709</name>
</gene>
<dbReference type="PANTHER" id="PTHR12570">
    <property type="match status" value="1"/>
</dbReference>
<evidence type="ECO:0000256" key="2">
    <source>
        <dbReference type="ARBA" id="ARBA00022692"/>
    </source>
</evidence>
<feature type="transmembrane region" description="Helical" evidence="5">
    <location>
        <begin position="268"/>
        <end position="288"/>
    </location>
</feature>
<keyword evidence="3 5" id="KW-1133">Transmembrane helix</keyword>
<dbReference type="Proteomes" id="UP000245771">
    <property type="component" value="Unassembled WGS sequence"/>
</dbReference>
<evidence type="ECO:0000256" key="5">
    <source>
        <dbReference type="SAM" id="Phobius"/>
    </source>
</evidence>
<dbReference type="AlphaFoldDB" id="A0A316V971"/>
<dbReference type="PANTHER" id="PTHR12570:SF92">
    <property type="entry name" value="SPICHTHYIN, ISOFORM B"/>
    <property type="match status" value="1"/>
</dbReference>
<dbReference type="InterPro" id="IPR008521">
    <property type="entry name" value="Mg_trans_NIPA"/>
</dbReference>
<feature type="transmembrane region" description="Helical" evidence="5">
    <location>
        <begin position="201"/>
        <end position="222"/>
    </location>
</feature>
<feature type="transmembrane region" description="Helical" evidence="5">
    <location>
        <begin position="326"/>
        <end position="347"/>
    </location>
</feature>
<feature type="transmembrane region" description="Helical" evidence="5">
    <location>
        <begin position="300"/>
        <end position="320"/>
    </location>
</feature>
<evidence type="ECO:0000256" key="4">
    <source>
        <dbReference type="ARBA" id="ARBA00023136"/>
    </source>
</evidence>
<keyword evidence="7" id="KW-1185">Reference proteome</keyword>
<dbReference type="GO" id="GO:0015095">
    <property type="term" value="F:magnesium ion transmembrane transporter activity"/>
    <property type="evidence" value="ECO:0007669"/>
    <property type="project" value="InterPro"/>
</dbReference>
<accession>A0A316V971</accession>
<dbReference type="GeneID" id="37018376"/>
<feature type="transmembrane region" description="Helical" evidence="5">
    <location>
        <begin position="65"/>
        <end position="83"/>
    </location>
</feature>
<evidence type="ECO:0000256" key="3">
    <source>
        <dbReference type="ARBA" id="ARBA00022989"/>
    </source>
</evidence>
<protein>
    <submittedName>
        <fullName evidence="6">DUF803-domain-containing protein</fullName>
    </submittedName>
</protein>
<dbReference type="RefSeq" id="XP_025354096.1">
    <property type="nucleotide sequence ID" value="XM_025496595.1"/>
</dbReference>
<evidence type="ECO:0000256" key="1">
    <source>
        <dbReference type="ARBA" id="ARBA00004141"/>
    </source>
</evidence>